<gene>
    <name evidence="2" type="ORF">TIFTF001_037176</name>
</gene>
<dbReference type="Gene3D" id="1.10.10.60">
    <property type="entry name" value="Homeodomain-like"/>
    <property type="match status" value="1"/>
</dbReference>
<keyword evidence="3" id="KW-1185">Reference proteome</keyword>
<sequence>MHKDSSGNSNNNNKQMDSSKYVRYAPEQVEALDRVYPECPKPSSLRRQQLIRESPILCNIEPNRSKSGFRTAGSNLFIPPSLSGNFVMNLKVLFFCSQLW</sequence>
<dbReference type="GO" id="GO:0003700">
    <property type="term" value="F:DNA-binding transcription factor activity"/>
    <property type="evidence" value="ECO:0007669"/>
    <property type="project" value="InterPro"/>
</dbReference>
<protein>
    <submittedName>
        <fullName evidence="2">Uncharacterized protein</fullName>
    </submittedName>
</protein>
<proteinExistence type="predicted"/>
<evidence type="ECO:0000256" key="1">
    <source>
        <dbReference type="SAM" id="MobiDB-lite"/>
    </source>
</evidence>
<dbReference type="InterPro" id="IPR044830">
    <property type="entry name" value="HD-Zip_III"/>
</dbReference>
<comment type="caution">
    <text evidence="2">The sequence shown here is derived from an EMBL/GenBank/DDBJ whole genome shotgun (WGS) entry which is preliminary data.</text>
</comment>
<reference evidence="2" key="1">
    <citation type="submission" date="2023-07" db="EMBL/GenBank/DDBJ databases">
        <title>draft genome sequence of fig (Ficus carica).</title>
        <authorList>
            <person name="Takahashi T."/>
            <person name="Nishimura K."/>
        </authorList>
    </citation>
    <scope>NUCLEOTIDE SEQUENCE</scope>
</reference>
<dbReference type="InterPro" id="IPR009057">
    <property type="entry name" value="Homeodomain-like_sf"/>
</dbReference>
<dbReference type="SUPFAM" id="SSF46689">
    <property type="entry name" value="Homeodomain-like"/>
    <property type="match status" value="1"/>
</dbReference>
<dbReference type="AlphaFoldDB" id="A0AA88E4T1"/>
<feature type="compositionally biased region" description="Low complexity" evidence="1">
    <location>
        <begin position="1"/>
        <end position="19"/>
    </location>
</feature>
<evidence type="ECO:0000313" key="3">
    <source>
        <dbReference type="Proteomes" id="UP001187192"/>
    </source>
</evidence>
<dbReference type="PANTHER" id="PTHR45950">
    <property type="entry name" value="HOMEOBOX-LEUCINE ZIPPER PROTEIN ATHB-14"/>
    <property type="match status" value="1"/>
</dbReference>
<accession>A0AA88E4T1</accession>
<dbReference type="EMBL" id="BTGU01000555">
    <property type="protein sequence ID" value="GMN68117.1"/>
    <property type="molecule type" value="Genomic_DNA"/>
</dbReference>
<name>A0AA88E4T1_FICCA</name>
<feature type="region of interest" description="Disordered" evidence="1">
    <location>
        <begin position="1"/>
        <end position="21"/>
    </location>
</feature>
<dbReference type="Proteomes" id="UP001187192">
    <property type="component" value="Unassembled WGS sequence"/>
</dbReference>
<evidence type="ECO:0000313" key="2">
    <source>
        <dbReference type="EMBL" id="GMN68117.1"/>
    </source>
</evidence>
<dbReference type="PANTHER" id="PTHR45950:SF7">
    <property type="entry name" value="HOMEOBOX-LEUCINE ZIPPER PROTEIN ATHB-14"/>
    <property type="match status" value="1"/>
</dbReference>
<organism evidence="2 3">
    <name type="scientific">Ficus carica</name>
    <name type="common">Common fig</name>
    <dbReference type="NCBI Taxonomy" id="3494"/>
    <lineage>
        <taxon>Eukaryota</taxon>
        <taxon>Viridiplantae</taxon>
        <taxon>Streptophyta</taxon>
        <taxon>Embryophyta</taxon>
        <taxon>Tracheophyta</taxon>
        <taxon>Spermatophyta</taxon>
        <taxon>Magnoliopsida</taxon>
        <taxon>eudicotyledons</taxon>
        <taxon>Gunneridae</taxon>
        <taxon>Pentapetalae</taxon>
        <taxon>rosids</taxon>
        <taxon>fabids</taxon>
        <taxon>Rosales</taxon>
        <taxon>Moraceae</taxon>
        <taxon>Ficeae</taxon>
        <taxon>Ficus</taxon>
    </lineage>
</organism>